<dbReference type="GeneTree" id="ENSGT00390000005045"/>
<name>A0A4W2G9P0_BOBOX</name>
<proteinExistence type="predicted"/>
<evidence type="ECO:0000313" key="1">
    <source>
        <dbReference type="Ensembl" id="ENSBIXP00005014660.1"/>
    </source>
</evidence>
<dbReference type="Pfam" id="PF15667">
    <property type="entry name" value="CMIP6"/>
    <property type="match status" value="1"/>
</dbReference>
<dbReference type="InterPro" id="IPR031365">
    <property type="entry name" value="CMIP6"/>
</dbReference>
<dbReference type="AlphaFoldDB" id="A0A4W2G9P0"/>
<evidence type="ECO:0000313" key="2">
    <source>
        <dbReference type="Proteomes" id="UP000429181"/>
    </source>
</evidence>
<accession>A0A4W2G9P0</accession>
<reference evidence="1" key="2">
    <citation type="submission" date="2025-08" db="UniProtKB">
        <authorList>
            <consortium name="Ensembl"/>
        </authorList>
    </citation>
    <scope>IDENTIFICATION</scope>
</reference>
<dbReference type="PANTHER" id="PTHR35087">
    <property type="entry name" value="SIMILAR TO HYPOTHETICAL PROTEIN FLJ40298"/>
    <property type="match status" value="1"/>
</dbReference>
<dbReference type="Proteomes" id="UP000429181">
    <property type="component" value="Chromosome 11"/>
</dbReference>
<reference evidence="1 2" key="1">
    <citation type="submission" date="2018-11" db="EMBL/GenBank/DDBJ databases">
        <title>Haplotype-resolved cattle genomes.</title>
        <authorList>
            <person name="Low W.Y."/>
            <person name="Tearle R."/>
            <person name="Bickhart D.M."/>
            <person name="Rosen B.D."/>
            <person name="Koren S."/>
            <person name="Rhie A."/>
            <person name="Hiendleder S."/>
            <person name="Phillippy A.M."/>
            <person name="Smith T.P.L."/>
            <person name="Williams J.L."/>
        </authorList>
    </citation>
    <scope>NUCLEOTIDE SEQUENCE [LARGE SCALE GENOMIC DNA]</scope>
</reference>
<sequence>MSAQWSLTEKINKCSFGSFCNSARQHKIEDAGILYVTEKEEFKHEKKPGKSIQHSKPCVGRGRVYYAKFINTNVRTCNEPVPYIDVKKEPENQGDWWPHGKGLENPFQPPYDTKSTQRSDFKKPTCPLVSPVKHSKLQKPSYGIVPLVSPDASAELQRNFKEHISFIHQYDARKTPNEPIRGKRHGVFVQTEIKPGSRPTVPERTENLNINQKQKILRREELYKTDLHDPDNHSGVITYLESDILDCKVNWALGRIIVNKASGNDGIPVELFPILKDDAGKVLHSICQQI</sequence>
<dbReference type="PANTHER" id="PTHR35087:SF1">
    <property type="entry name" value="RIKEN CDNA 4930505A04 GENE"/>
    <property type="match status" value="1"/>
</dbReference>
<organism evidence="1 2">
    <name type="scientific">Bos indicus x Bos taurus</name>
    <name type="common">Hybrid cattle</name>
    <dbReference type="NCBI Taxonomy" id="30522"/>
    <lineage>
        <taxon>Eukaryota</taxon>
        <taxon>Metazoa</taxon>
        <taxon>Chordata</taxon>
        <taxon>Craniata</taxon>
        <taxon>Vertebrata</taxon>
        <taxon>Euteleostomi</taxon>
        <taxon>Mammalia</taxon>
        <taxon>Eutheria</taxon>
        <taxon>Laurasiatheria</taxon>
        <taxon>Artiodactyla</taxon>
        <taxon>Ruminantia</taxon>
        <taxon>Pecora</taxon>
        <taxon>Bovidae</taxon>
        <taxon>Bovinae</taxon>
        <taxon>Bos</taxon>
    </lineage>
</organism>
<dbReference type="Ensembl" id="ENSBIXT00005025117.1">
    <property type="protein sequence ID" value="ENSBIXP00005014660.1"/>
    <property type="gene ID" value="ENSBIXG00005018616.1"/>
</dbReference>
<protein>
    <submittedName>
        <fullName evidence="1">Ciliary microtubule inner protein 6</fullName>
    </submittedName>
</protein>
<gene>
    <name evidence="1" type="primary">CIMIP6</name>
</gene>